<dbReference type="EMBL" id="CP013690">
    <property type="protein sequence ID" value="ALU26255.1"/>
    <property type="molecule type" value="Genomic_DNA"/>
</dbReference>
<dbReference type="InterPro" id="IPR038081">
    <property type="entry name" value="CalX-like_sf"/>
</dbReference>
<organism evidence="1 2">
    <name type="scientific">Myroides odoratimimus</name>
    <dbReference type="NCBI Taxonomy" id="76832"/>
    <lineage>
        <taxon>Bacteria</taxon>
        <taxon>Pseudomonadati</taxon>
        <taxon>Bacteroidota</taxon>
        <taxon>Flavobacteriia</taxon>
        <taxon>Flavobacteriales</taxon>
        <taxon>Flavobacteriaceae</taxon>
        <taxon>Myroides</taxon>
    </lineage>
</organism>
<evidence type="ECO:0000313" key="1">
    <source>
        <dbReference type="EMBL" id="ALU26255.1"/>
    </source>
</evidence>
<dbReference type="Proteomes" id="UP000069030">
    <property type="component" value="Chromosome"/>
</dbReference>
<evidence type="ECO:0008006" key="3">
    <source>
        <dbReference type="Google" id="ProtNLM"/>
    </source>
</evidence>
<gene>
    <name evidence="1" type="ORF">AS202_08885</name>
</gene>
<accession>A0AAI8G4S0</accession>
<dbReference type="Gene3D" id="2.60.40.2030">
    <property type="match status" value="1"/>
</dbReference>
<proteinExistence type="predicted"/>
<protein>
    <recommendedName>
        <fullName evidence="3">Calx-beta domain-containing protein</fullName>
    </recommendedName>
</protein>
<dbReference type="PROSITE" id="PS51257">
    <property type="entry name" value="PROKAR_LIPOPROTEIN"/>
    <property type="match status" value="1"/>
</dbReference>
<reference evidence="1 2" key="1">
    <citation type="journal article" date="2016" name="J. Zhejiang Univ. Sci. B">
        <title>Antibiotic resistance mechanisms of Myroides sp.</title>
        <authorList>
            <person name="Hu S."/>
            <person name="Yuan S."/>
            <person name="Qu H."/>
            <person name="Jiang T."/>
            <person name="Zhou Y."/>
            <person name="Wang M."/>
            <person name="Ming D."/>
        </authorList>
    </citation>
    <scope>NUCLEOTIDE SEQUENCE [LARGE SCALE GENOMIC DNA]</scope>
    <source>
        <strain evidence="1 2">PR63039</strain>
    </source>
</reference>
<dbReference type="KEGG" id="mod:AS202_08885"/>
<evidence type="ECO:0000313" key="2">
    <source>
        <dbReference type="Proteomes" id="UP000069030"/>
    </source>
</evidence>
<dbReference type="Pfam" id="PF16283">
    <property type="entry name" value="DUF4929"/>
    <property type="match status" value="1"/>
</dbReference>
<dbReference type="AlphaFoldDB" id="A0AAI8G4S0"/>
<sequence>MKTSFKHIVKSFTILLLTTLSLSSCSKDDGVTKEYLGENKVHLSTQNTVLKNNREDEISIEVLLVKKTHQTITLTFGLEDNQEQGKDILELKNQTITFAPGEKKAVITLKSKTARTITEAKRIKLNLVENNTTIPLEKPLVFTVLPLSVIDELTKEQIALLDGYKEKGLDLYPLLGEINVTTEVKYPGGGVQEVFNLPYTTILTGKTIITLSELATTDKPVLKMTSNAMGLEAYFYKMFRDLTIDDLEFWNNPGPDAPPQNKEVMKSVGLTRTSTESFEVTLNHIAIDINTKEVSFISTLKNLYNDEYLAVPFEFKYSAWDRFKKLLDAGDLMATENYEMGGSINPAHHINVDQIIEDDYDNYTWKESKAKLTDSKFTFEFIFIHNNADGYIQVKTEYKLK</sequence>
<dbReference type="RefSeq" id="WP_058699310.1">
    <property type="nucleotide sequence ID" value="NZ_CP013690.1"/>
</dbReference>
<name>A0AAI8G4S0_9FLAO</name>
<dbReference type="InterPro" id="IPR032562">
    <property type="entry name" value="DUF4929"/>
</dbReference>